<evidence type="ECO:0000256" key="3">
    <source>
        <dbReference type="ARBA" id="ARBA00022679"/>
    </source>
</evidence>
<keyword evidence="11" id="KW-1185">Reference proteome</keyword>
<sequence>MPLVEKSLPSPELKVQHSLPEAASEQRHCVACMTNISCLETIESPCSHIYCHRCVTDLFKSAMVDESLFPPRCCGQHMPLESTKSFLSTELLKEYQEKELEYGTSNRTYCYISTCLAFIPPKCIQNGVATCKICSCKTCAICKAPSHEDEECPEDMDMEELLNTAANKKWQRCYSYHRMVELATGCNHITCRCKAEFCYQCGLQWKQCPCPLWHENRLLVRQVQRAERQRTLQVGPVACTHRHWTVLYGGYQCKRCEDWLPRFIFSCNGCGMSAYRGCKR</sequence>
<evidence type="ECO:0000313" key="10">
    <source>
        <dbReference type="EMBL" id="PTB35668.1"/>
    </source>
</evidence>
<evidence type="ECO:0000256" key="6">
    <source>
        <dbReference type="ARBA" id="ARBA00022771"/>
    </source>
</evidence>
<dbReference type="Proteomes" id="UP000240493">
    <property type="component" value="Unassembled WGS sequence"/>
</dbReference>
<keyword evidence="4" id="KW-0479">Metal-binding</keyword>
<keyword evidence="7" id="KW-0833">Ubl conjugation pathway</keyword>
<evidence type="ECO:0000313" key="11">
    <source>
        <dbReference type="Proteomes" id="UP000240493"/>
    </source>
</evidence>
<comment type="catalytic activity">
    <reaction evidence="1">
        <text>[E2 ubiquitin-conjugating enzyme]-S-ubiquitinyl-L-cysteine + [acceptor protein]-L-lysine = [E2 ubiquitin-conjugating enzyme]-L-cysteine + [acceptor protein]-N(6)-ubiquitinyl-L-lysine.</text>
        <dbReference type="EC" id="2.3.2.31"/>
    </reaction>
</comment>
<dbReference type="PROSITE" id="PS51873">
    <property type="entry name" value="TRIAD"/>
    <property type="match status" value="1"/>
</dbReference>
<dbReference type="GO" id="GO:0008270">
    <property type="term" value="F:zinc ion binding"/>
    <property type="evidence" value="ECO:0007669"/>
    <property type="project" value="UniProtKB-KW"/>
</dbReference>
<dbReference type="PANTHER" id="PTHR11685">
    <property type="entry name" value="RBR FAMILY RING FINGER AND IBR DOMAIN-CONTAINING"/>
    <property type="match status" value="1"/>
</dbReference>
<evidence type="ECO:0000256" key="7">
    <source>
        <dbReference type="ARBA" id="ARBA00022786"/>
    </source>
</evidence>
<accession>A0A2T3YSW9</accession>
<name>A0A2T3YSW9_TRIA4</name>
<keyword evidence="5" id="KW-0677">Repeat</keyword>
<dbReference type="InterPro" id="IPR017907">
    <property type="entry name" value="Znf_RING_CS"/>
</dbReference>
<feature type="domain" description="RING-type" evidence="9">
    <location>
        <begin position="25"/>
        <end position="219"/>
    </location>
</feature>
<dbReference type="OrthoDB" id="10009520at2759"/>
<dbReference type="GO" id="GO:0061630">
    <property type="term" value="F:ubiquitin protein ligase activity"/>
    <property type="evidence" value="ECO:0007669"/>
    <property type="project" value="UniProtKB-EC"/>
</dbReference>
<dbReference type="Pfam" id="PF01485">
    <property type="entry name" value="IBR"/>
    <property type="match status" value="1"/>
</dbReference>
<evidence type="ECO:0000256" key="5">
    <source>
        <dbReference type="ARBA" id="ARBA00022737"/>
    </source>
</evidence>
<dbReference type="AlphaFoldDB" id="A0A2T3YSW9"/>
<dbReference type="InterPro" id="IPR044066">
    <property type="entry name" value="TRIAD_supradom"/>
</dbReference>
<proteinExistence type="predicted"/>
<keyword evidence="6" id="KW-0863">Zinc-finger</keyword>
<evidence type="ECO:0000256" key="8">
    <source>
        <dbReference type="ARBA" id="ARBA00022833"/>
    </source>
</evidence>
<keyword evidence="3" id="KW-0808">Transferase</keyword>
<dbReference type="GO" id="GO:0016567">
    <property type="term" value="P:protein ubiquitination"/>
    <property type="evidence" value="ECO:0007669"/>
    <property type="project" value="InterPro"/>
</dbReference>
<dbReference type="STRING" id="1042311.A0A2T3YSW9"/>
<organism evidence="10 11">
    <name type="scientific">Trichoderma asperellum (strain ATCC 204424 / CBS 433.97 / NBRC 101777)</name>
    <dbReference type="NCBI Taxonomy" id="1042311"/>
    <lineage>
        <taxon>Eukaryota</taxon>
        <taxon>Fungi</taxon>
        <taxon>Dikarya</taxon>
        <taxon>Ascomycota</taxon>
        <taxon>Pezizomycotina</taxon>
        <taxon>Sordariomycetes</taxon>
        <taxon>Hypocreomycetidae</taxon>
        <taxon>Hypocreales</taxon>
        <taxon>Hypocreaceae</taxon>
        <taxon>Trichoderma</taxon>
    </lineage>
</organism>
<dbReference type="EMBL" id="KZ679274">
    <property type="protein sequence ID" value="PTB35668.1"/>
    <property type="molecule type" value="Genomic_DNA"/>
</dbReference>
<dbReference type="InterPro" id="IPR002867">
    <property type="entry name" value="IBR_dom"/>
</dbReference>
<evidence type="ECO:0000256" key="2">
    <source>
        <dbReference type="ARBA" id="ARBA00012251"/>
    </source>
</evidence>
<reference evidence="10 11" key="1">
    <citation type="submission" date="2016-07" db="EMBL/GenBank/DDBJ databases">
        <title>Multiple horizontal gene transfer events from other fungi enriched the ability of initially mycotrophic Trichoderma (Ascomycota) to feed on dead plant biomass.</title>
        <authorList>
            <consortium name="DOE Joint Genome Institute"/>
            <person name="Aerts A."/>
            <person name="Atanasova L."/>
            <person name="Chenthamara K."/>
            <person name="Zhang J."/>
            <person name="Grujic M."/>
            <person name="Henrissat B."/>
            <person name="Kuo A."/>
            <person name="Salamov A."/>
            <person name="Lipzen A."/>
            <person name="Labutti K."/>
            <person name="Barry K."/>
            <person name="Miao Y."/>
            <person name="Rahimi M.J."/>
            <person name="Shen Q."/>
            <person name="Grigoriev I.V."/>
            <person name="Kubicek C.P."/>
            <person name="Druzhinina I.S."/>
        </authorList>
    </citation>
    <scope>NUCLEOTIDE SEQUENCE [LARGE SCALE GENOMIC DNA]</scope>
    <source>
        <strain evidence="10 11">CBS 433.97</strain>
    </source>
</reference>
<keyword evidence="8" id="KW-0862">Zinc</keyword>
<evidence type="ECO:0000256" key="1">
    <source>
        <dbReference type="ARBA" id="ARBA00001798"/>
    </source>
</evidence>
<dbReference type="PROSITE" id="PS00518">
    <property type="entry name" value="ZF_RING_1"/>
    <property type="match status" value="1"/>
</dbReference>
<evidence type="ECO:0000259" key="9">
    <source>
        <dbReference type="PROSITE" id="PS51873"/>
    </source>
</evidence>
<gene>
    <name evidence="10" type="ORF">M441DRAFT_152901</name>
</gene>
<dbReference type="CDD" id="cd22584">
    <property type="entry name" value="Rcat_RBR_unk"/>
    <property type="match status" value="1"/>
</dbReference>
<dbReference type="Gene3D" id="1.20.120.1750">
    <property type="match status" value="1"/>
</dbReference>
<protein>
    <recommendedName>
        <fullName evidence="2">RBR-type E3 ubiquitin transferase</fullName>
        <ecNumber evidence="2">2.3.2.31</ecNumber>
    </recommendedName>
</protein>
<dbReference type="SUPFAM" id="SSF57850">
    <property type="entry name" value="RING/U-box"/>
    <property type="match status" value="2"/>
</dbReference>
<dbReference type="InterPro" id="IPR031127">
    <property type="entry name" value="E3_UB_ligase_RBR"/>
</dbReference>
<evidence type="ECO:0000256" key="4">
    <source>
        <dbReference type="ARBA" id="ARBA00022723"/>
    </source>
</evidence>
<dbReference type="EC" id="2.3.2.31" evidence="2"/>